<gene>
    <name evidence="1" type="ORF">FHX41_0456</name>
</gene>
<dbReference type="OrthoDB" id="5149759at2"/>
<keyword evidence="2" id="KW-1185">Reference proteome</keyword>
<dbReference type="EMBL" id="VFPO01000001">
    <property type="protein sequence ID" value="TQM66864.1"/>
    <property type="molecule type" value="Genomic_DNA"/>
</dbReference>
<name>A0A543I8D3_9ACTN</name>
<organism evidence="1 2">
    <name type="scientific">Actinomadura hallensis</name>
    <dbReference type="NCBI Taxonomy" id="337895"/>
    <lineage>
        <taxon>Bacteria</taxon>
        <taxon>Bacillati</taxon>
        <taxon>Actinomycetota</taxon>
        <taxon>Actinomycetes</taxon>
        <taxon>Streptosporangiales</taxon>
        <taxon>Thermomonosporaceae</taxon>
        <taxon>Actinomadura</taxon>
    </lineage>
</organism>
<sequence>MMRCRILGHDYRFRADERTMRWSCVRGCGAGGAKTYPTAADARRYAAAFDHRDREDLGTRAPLIGLFPLRILRAMRRRKSA</sequence>
<protein>
    <submittedName>
        <fullName evidence="1">Uncharacterized protein</fullName>
    </submittedName>
</protein>
<reference evidence="1 2" key="1">
    <citation type="submission" date="2019-06" db="EMBL/GenBank/DDBJ databases">
        <title>Sequencing the genomes of 1000 actinobacteria strains.</title>
        <authorList>
            <person name="Klenk H.-P."/>
        </authorList>
    </citation>
    <scope>NUCLEOTIDE SEQUENCE [LARGE SCALE GENOMIC DNA]</scope>
    <source>
        <strain evidence="1 2">DSM 45043</strain>
    </source>
</reference>
<comment type="caution">
    <text evidence="1">The sequence shown here is derived from an EMBL/GenBank/DDBJ whole genome shotgun (WGS) entry which is preliminary data.</text>
</comment>
<dbReference type="AlphaFoldDB" id="A0A543I8D3"/>
<dbReference type="RefSeq" id="WP_141965945.1">
    <property type="nucleotide sequence ID" value="NZ_VFPO01000001.1"/>
</dbReference>
<evidence type="ECO:0000313" key="2">
    <source>
        <dbReference type="Proteomes" id="UP000316706"/>
    </source>
</evidence>
<evidence type="ECO:0000313" key="1">
    <source>
        <dbReference type="EMBL" id="TQM66864.1"/>
    </source>
</evidence>
<accession>A0A543I8D3</accession>
<proteinExistence type="predicted"/>
<dbReference type="Proteomes" id="UP000316706">
    <property type="component" value="Unassembled WGS sequence"/>
</dbReference>